<dbReference type="Pfam" id="PF02036">
    <property type="entry name" value="SCP2"/>
    <property type="match status" value="1"/>
</dbReference>
<gene>
    <name evidence="1" type="primary">ubiT</name>
    <name evidence="3" type="ORF">MBHS_01996</name>
</gene>
<dbReference type="Gene3D" id="3.30.1050.10">
    <property type="entry name" value="SCP2 sterol-binding domain"/>
    <property type="match status" value="1"/>
</dbReference>
<keyword evidence="4" id="KW-1185">Reference proteome</keyword>
<dbReference type="GO" id="GO:0006744">
    <property type="term" value="P:ubiquinone biosynthetic process"/>
    <property type="evidence" value="ECO:0007669"/>
    <property type="project" value="UniProtKB-UniRule"/>
</dbReference>
<comment type="similarity">
    <text evidence="1">Belongs to the UbiT family.</text>
</comment>
<dbReference type="EMBL" id="FMSV02000437">
    <property type="protein sequence ID" value="SEH06141.1"/>
    <property type="molecule type" value="Genomic_DNA"/>
</dbReference>
<comment type="function">
    <text evidence="1">Required for O(2)-independent ubiquinone (coenzyme Q) biosynthesis. Likely functions as an accessory factor.</text>
</comment>
<protein>
    <recommendedName>
        <fullName evidence="1">Ubiquinone biosynthesis accessory factor UbiT</fullName>
    </recommendedName>
</protein>
<feature type="domain" description="SCP2" evidence="2">
    <location>
        <begin position="33"/>
        <end position="128"/>
    </location>
</feature>
<evidence type="ECO:0000259" key="2">
    <source>
        <dbReference type="Pfam" id="PF02036"/>
    </source>
</evidence>
<name>A0A1H6F9T8_9GAMM</name>
<dbReference type="AlphaFoldDB" id="A0A1H6F9T8"/>
<dbReference type="HAMAP" id="MF_02231">
    <property type="entry name" value="UbiT"/>
    <property type="match status" value="1"/>
</dbReference>
<dbReference type="SUPFAM" id="SSF55718">
    <property type="entry name" value="SCP-like"/>
    <property type="match status" value="1"/>
</dbReference>
<dbReference type="InterPro" id="IPR036527">
    <property type="entry name" value="SCP2_sterol-bd_dom_sf"/>
</dbReference>
<dbReference type="InterPro" id="IPR003033">
    <property type="entry name" value="SCP2_sterol-bd_dom"/>
</dbReference>
<evidence type="ECO:0000313" key="3">
    <source>
        <dbReference type="EMBL" id="SEH06141.1"/>
    </source>
</evidence>
<keyword evidence="1" id="KW-0831">Ubiquinone biosynthesis</keyword>
<dbReference type="OrthoDB" id="5292463at2"/>
<comment type="pathway">
    <text evidence="1">Cofactor biosynthesis; ubiquinone biosynthesis.</text>
</comment>
<proteinExistence type="inferred from homology"/>
<organism evidence="3 4">
    <name type="scientific">Candidatus Venteria ishoeyi</name>
    <dbReference type="NCBI Taxonomy" id="1899563"/>
    <lineage>
        <taxon>Bacteria</taxon>
        <taxon>Pseudomonadati</taxon>
        <taxon>Pseudomonadota</taxon>
        <taxon>Gammaproteobacteria</taxon>
        <taxon>Thiotrichales</taxon>
        <taxon>Thiotrichaceae</taxon>
        <taxon>Venteria</taxon>
    </lineage>
</organism>
<dbReference type="RefSeq" id="WP_103919968.1">
    <property type="nucleotide sequence ID" value="NZ_FMSV02000437.1"/>
</dbReference>
<evidence type="ECO:0000313" key="4">
    <source>
        <dbReference type="Proteomes" id="UP000236724"/>
    </source>
</evidence>
<sequence length="163" mass="18286">MSSTQTPRFPRPLANLLKRVPAFLPGKTFALLINRFLAQPLQEGELDFLEDKVLNIQVSDTGIQFSLTLEQNRLVATQQAADVSIQGSLYAFLLLAGRHEDPDTLFFNRSLRLEGDTELGLYVKNFLDALEFDGELARLLPLLEKAAPKYATLSRLPLPAFLR</sequence>
<dbReference type="UniPathway" id="UPA00232"/>
<dbReference type="Proteomes" id="UP000236724">
    <property type="component" value="Unassembled WGS sequence"/>
</dbReference>
<reference evidence="3 4" key="1">
    <citation type="submission" date="2016-10" db="EMBL/GenBank/DDBJ databases">
        <authorList>
            <person name="de Groot N.N."/>
        </authorList>
    </citation>
    <scope>NUCLEOTIDE SEQUENCE [LARGE SCALE GENOMIC DNA]</scope>
    <source>
        <strain evidence="3">MBHS1</strain>
    </source>
</reference>
<evidence type="ECO:0000256" key="1">
    <source>
        <dbReference type="HAMAP-Rule" id="MF_02231"/>
    </source>
</evidence>
<dbReference type="InterPro" id="IPR016830">
    <property type="entry name" value="UbiT"/>
</dbReference>
<accession>A0A1H6F9T8</accession>